<proteinExistence type="predicted"/>
<accession>X1DCV3</accession>
<name>X1DCV3_9ZZZZ</name>
<feature type="non-terminal residue" evidence="1">
    <location>
        <position position="101"/>
    </location>
</feature>
<comment type="caution">
    <text evidence="1">The sequence shown here is derived from an EMBL/GenBank/DDBJ whole genome shotgun (WGS) entry which is preliminary data.</text>
</comment>
<sequence>MLERWDVIRERKVQRPTKSELERFYREMLIDKKTLKAELTKRGYEEGYVIWYTLDLMYRLTLELEEAQKKSVEEFERIRAKEYKSEYDVIIAQVKVYIAEV</sequence>
<organism evidence="1">
    <name type="scientific">marine sediment metagenome</name>
    <dbReference type="NCBI Taxonomy" id="412755"/>
    <lineage>
        <taxon>unclassified sequences</taxon>
        <taxon>metagenomes</taxon>
        <taxon>ecological metagenomes</taxon>
    </lineage>
</organism>
<reference evidence="1" key="1">
    <citation type="journal article" date="2014" name="Front. Microbiol.">
        <title>High frequency of phylogenetically diverse reductive dehalogenase-homologous genes in deep subseafloor sedimentary metagenomes.</title>
        <authorList>
            <person name="Kawai M."/>
            <person name="Futagami T."/>
            <person name="Toyoda A."/>
            <person name="Takaki Y."/>
            <person name="Nishi S."/>
            <person name="Hori S."/>
            <person name="Arai W."/>
            <person name="Tsubouchi T."/>
            <person name="Morono Y."/>
            <person name="Uchiyama I."/>
            <person name="Ito T."/>
            <person name="Fujiyama A."/>
            <person name="Inagaki F."/>
            <person name="Takami H."/>
        </authorList>
    </citation>
    <scope>NUCLEOTIDE SEQUENCE</scope>
    <source>
        <strain evidence="1">Expedition CK06-06</strain>
    </source>
</reference>
<gene>
    <name evidence="1" type="ORF">S01H4_63894</name>
</gene>
<protein>
    <submittedName>
        <fullName evidence="1">Uncharacterized protein</fullName>
    </submittedName>
</protein>
<evidence type="ECO:0000313" key="1">
    <source>
        <dbReference type="EMBL" id="GAH06145.1"/>
    </source>
</evidence>
<dbReference type="EMBL" id="BART01038574">
    <property type="protein sequence ID" value="GAH06145.1"/>
    <property type="molecule type" value="Genomic_DNA"/>
</dbReference>
<dbReference type="AlphaFoldDB" id="X1DCV3"/>